<feature type="region of interest" description="Disordered" evidence="5">
    <location>
        <begin position="173"/>
        <end position="195"/>
    </location>
</feature>
<feature type="domain" description="MYND-type" evidence="6">
    <location>
        <begin position="878"/>
        <end position="920"/>
    </location>
</feature>
<keyword evidence="1" id="KW-0479">Metal-binding</keyword>
<evidence type="ECO:0000313" key="8">
    <source>
        <dbReference type="Proteomes" id="UP000256970"/>
    </source>
</evidence>
<reference evidence="7 8" key="1">
    <citation type="submission" date="2016-10" db="EMBL/GenBank/DDBJ databases">
        <authorList>
            <person name="Cai Z."/>
        </authorList>
    </citation>
    <scope>NUCLEOTIDE SEQUENCE [LARGE SCALE GENOMIC DNA]</scope>
</reference>
<evidence type="ECO:0000259" key="6">
    <source>
        <dbReference type="PROSITE" id="PS50865"/>
    </source>
</evidence>
<dbReference type="PANTHER" id="PTHR13491:SF0">
    <property type="entry name" value="ZINC FINGER CCHC DOMAIN-CONTAINING PROTEIN 10"/>
    <property type="match status" value="1"/>
</dbReference>
<keyword evidence="8" id="KW-1185">Reference proteome</keyword>
<dbReference type="Proteomes" id="UP000256970">
    <property type="component" value="Unassembled WGS sequence"/>
</dbReference>
<evidence type="ECO:0000256" key="5">
    <source>
        <dbReference type="SAM" id="MobiDB-lite"/>
    </source>
</evidence>
<dbReference type="InterPro" id="IPR002893">
    <property type="entry name" value="Znf_MYND"/>
</dbReference>
<dbReference type="Gene3D" id="6.10.140.2220">
    <property type="match status" value="1"/>
</dbReference>
<keyword evidence="2 4" id="KW-0863">Zinc-finger</keyword>
<feature type="compositionally biased region" description="Low complexity" evidence="5">
    <location>
        <begin position="652"/>
        <end position="681"/>
    </location>
</feature>
<protein>
    <recommendedName>
        <fullName evidence="6">MYND-type domain-containing protein</fullName>
    </recommendedName>
</protein>
<dbReference type="GO" id="GO:0008270">
    <property type="term" value="F:zinc ion binding"/>
    <property type="evidence" value="ECO:0007669"/>
    <property type="project" value="UniProtKB-KW"/>
</dbReference>
<dbReference type="EMBL" id="FNXT01000654">
    <property type="protein sequence ID" value="SZX65644.1"/>
    <property type="molecule type" value="Genomic_DNA"/>
</dbReference>
<name>A0A383VLT5_TETOB</name>
<dbReference type="PANTHER" id="PTHR13491">
    <property type="entry name" value="ZCCHC10 PROTEIN"/>
    <property type="match status" value="1"/>
</dbReference>
<feature type="region of interest" description="Disordered" evidence="5">
    <location>
        <begin position="651"/>
        <end position="690"/>
    </location>
</feature>
<evidence type="ECO:0000256" key="2">
    <source>
        <dbReference type="ARBA" id="ARBA00022771"/>
    </source>
</evidence>
<accession>A0A383VLT5</accession>
<keyword evidence="3" id="KW-0862">Zinc</keyword>
<dbReference type="PROSITE" id="PS50865">
    <property type="entry name" value="ZF_MYND_2"/>
    <property type="match status" value="1"/>
</dbReference>
<sequence>MAMTSGHGGSAAGVQRLLQTLIAAPDLAYLKYVGSDERHDVVVLQAIFKNMEVQSASPDTQALVKELVHQHSIFKLLGQASSRALQLLLKATDRERSKPVLLYSFMQLQGLLPMFHVAWFRCTADLAAAGSAAERQLAVQQLQESDLLQVCAAACQRDTVWLEQQLRLQQSRQQRQSSQQQQQQQQPGAKKQAAKKQRQAAGSLSAVQADAAACLRIGTYISVYSLLADCCGEGWLAGQMAPHIGLCVRLAWAVLRCKESCRISSSTTSSSSSSSSSSRSSSMGETAEGYARSEVTCATNLALAVVQSLAAQVACTCDSDLTLRKLADSAARDALHSLLLVNLALQVMALHESAAEQRGRQQLLPQQHHRLLLQELGIEWLVHSDLRSRSSSSVKAVGAAVIVLKHHMNLAAAQRDADDSSSSSSSAVESAALLTLLQAALLRAAGYGEDRVGAVATLLECLLLELTPSAREAAAAVLLQPVLTQLLPAAMTAVIAAAQAAAGGSNAGSQQLAVSARQAGADAAAASAGALQQELPEHWRNLIVVTGALHVLLGTGAADAQLQQAYASHPQQVCRSLKAALRCTLQDQHALEDAQDRVSKLVKAACNCVRSKPDSSSSSSSRAGLPVSDPAASKQRFSLLATCLKAAGQQADSSSSSSSSSNSDDCSSSNIDDCSSSAGDDSSTDDMDGDVAGWTAVSTTLQQHVAVLDASQRFEGQLQLLLQGRCLSLLAKSAVLVQRNAASQQNAAAEQQGDEDGEEDTDTKHVAAAYLEAVLNALSLAVSLCAASLAAAGLELPGEQAAAAKALAKLQRQGKALQQQLQAHPDMAQHQAQQQPQQQRFQGQQAEQLAQALQQFGHAICLQLPVRYWCCNPACSSVAECSELELVSRKGSRCSGCATARFCSKSCQQQCWKGQHAPVCKRIAAARRGQQKE</sequence>
<feature type="region of interest" description="Disordered" evidence="5">
    <location>
        <begin position="610"/>
        <end position="629"/>
    </location>
</feature>
<feature type="compositionally biased region" description="Low complexity" evidence="5">
    <location>
        <begin position="173"/>
        <end position="191"/>
    </location>
</feature>
<evidence type="ECO:0000256" key="4">
    <source>
        <dbReference type="PROSITE-ProRule" id="PRU00134"/>
    </source>
</evidence>
<evidence type="ECO:0000313" key="7">
    <source>
        <dbReference type="EMBL" id="SZX65644.1"/>
    </source>
</evidence>
<feature type="region of interest" description="Disordered" evidence="5">
    <location>
        <begin position="819"/>
        <end position="843"/>
    </location>
</feature>
<organism evidence="7 8">
    <name type="scientific">Tetradesmus obliquus</name>
    <name type="common">Green alga</name>
    <name type="synonym">Acutodesmus obliquus</name>
    <dbReference type="NCBI Taxonomy" id="3088"/>
    <lineage>
        <taxon>Eukaryota</taxon>
        <taxon>Viridiplantae</taxon>
        <taxon>Chlorophyta</taxon>
        <taxon>core chlorophytes</taxon>
        <taxon>Chlorophyceae</taxon>
        <taxon>CS clade</taxon>
        <taxon>Sphaeropleales</taxon>
        <taxon>Scenedesmaceae</taxon>
        <taxon>Tetradesmus</taxon>
    </lineage>
</organism>
<gene>
    <name evidence="7" type="ORF">BQ4739_LOCUS6117</name>
</gene>
<dbReference type="AlphaFoldDB" id="A0A383VLT5"/>
<evidence type="ECO:0000256" key="1">
    <source>
        <dbReference type="ARBA" id="ARBA00022723"/>
    </source>
</evidence>
<dbReference type="InterPro" id="IPR039715">
    <property type="entry name" value="ZCCHC10"/>
</dbReference>
<evidence type="ECO:0000256" key="3">
    <source>
        <dbReference type="ARBA" id="ARBA00022833"/>
    </source>
</evidence>
<feature type="region of interest" description="Disordered" evidence="5">
    <location>
        <begin position="264"/>
        <end position="285"/>
    </location>
</feature>
<proteinExistence type="predicted"/>
<feature type="compositionally biased region" description="Low complexity" evidence="5">
    <location>
        <begin position="264"/>
        <end position="282"/>
    </location>
</feature>